<dbReference type="SUPFAM" id="SSF57756">
    <property type="entry name" value="Retrovirus zinc finger-like domains"/>
    <property type="match status" value="1"/>
</dbReference>
<dbReference type="STRING" id="703135.A0A2A9N7K6"/>
<keyword evidence="1" id="KW-0507">mRNA processing</keyword>
<gene>
    <name evidence="2" type="ORF">AMATHDRAFT_113175</name>
</gene>
<dbReference type="OrthoDB" id="2962718at2759"/>
<reference evidence="2 3" key="1">
    <citation type="submission" date="2014-02" db="EMBL/GenBank/DDBJ databases">
        <title>Transposable element dynamics among asymbiotic and ectomycorrhizal Amanita fungi.</title>
        <authorList>
            <consortium name="DOE Joint Genome Institute"/>
            <person name="Hess J."/>
            <person name="Skrede I."/>
            <person name="Wolfe B."/>
            <person name="LaButti K."/>
            <person name="Ohm R.A."/>
            <person name="Grigoriev I.V."/>
            <person name="Pringle A."/>
        </authorList>
    </citation>
    <scope>NUCLEOTIDE SEQUENCE [LARGE SCALE GENOMIC DNA]</scope>
    <source>
        <strain evidence="2 3">SKay4041</strain>
    </source>
</reference>
<evidence type="ECO:0008006" key="4">
    <source>
        <dbReference type="Google" id="ProtNLM"/>
    </source>
</evidence>
<dbReference type="GO" id="GO:0003676">
    <property type="term" value="F:nucleic acid binding"/>
    <property type="evidence" value="ECO:0007669"/>
    <property type="project" value="InterPro"/>
</dbReference>
<evidence type="ECO:0000256" key="1">
    <source>
        <dbReference type="ARBA" id="ARBA00022664"/>
    </source>
</evidence>
<proteinExistence type="predicted"/>
<dbReference type="EMBL" id="KZ302192">
    <property type="protein sequence ID" value="PFH46445.1"/>
    <property type="molecule type" value="Genomic_DNA"/>
</dbReference>
<protein>
    <recommendedName>
        <fullName evidence="4">CCHC-type domain-containing protein</fullName>
    </recommendedName>
</protein>
<sequence>RYLTRMEELFDLHKVVDESQKKKHLGRYADAQTEEEWHTLRSFATGSYEDFHKEIIENYPAAATAEGGSLSTLKRICWKYEGLEEEDIDKVMAFRWAFLMEAAKLSKTPVLASNRELVHVRRTGDPESSRDLVKVPPLMPAFEEIKGMMASLLDSANTSSKMMQQFLSNQNSAPRPPRPQGFPEGPSSDMGWCHYCLEPGHFILKCPEREKHIAQGKIKLTVDNKIRLPDGTPIPRELFDKSLKDKVELHHTQRAALAYIAEGDYAPGILPLPWSEQRTMSIYTNKAWDARDELIENL</sequence>
<dbReference type="InterPro" id="IPR036875">
    <property type="entry name" value="Znf_CCHC_sf"/>
</dbReference>
<accession>A0A2A9N7K6</accession>
<feature type="non-terminal residue" evidence="2">
    <location>
        <position position="1"/>
    </location>
</feature>
<evidence type="ECO:0000313" key="3">
    <source>
        <dbReference type="Proteomes" id="UP000242287"/>
    </source>
</evidence>
<organism evidence="2 3">
    <name type="scientific">Amanita thiersii Skay4041</name>
    <dbReference type="NCBI Taxonomy" id="703135"/>
    <lineage>
        <taxon>Eukaryota</taxon>
        <taxon>Fungi</taxon>
        <taxon>Dikarya</taxon>
        <taxon>Basidiomycota</taxon>
        <taxon>Agaricomycotina</taxon>
        <taxon>Agaricomycetes</taxon>
        <taxon>Agaricomycetidae</taxon>
        <taxon>Agaricales</taxon>
        <taxon>Pluteineae</taxon>
        <taxon>Amanitaceae</taxon>
        <taxon>Amanita</taxon>
    </lineage>
</organism>
<dbReference type="GO" id="GO:0006397">
    <property type="term" value="P:mRNA processing"/>
    <property type="evidence" value="ECO:0007669"/>
    <property type="project" value="UniProtKB-KW"/>
</dbReference>
<dbReference type="AlphaFoldDB" id="A0A2A9N7K6"/>
<dbReference type="Proteomes" id="UP000242287">
    <property type="component" value="Unassembled WGS sequence"/>
</dbReference>
<name>A0A2A9N7K6_9AGAR</name>
<keyword evidence="3" id="KW-1185">Reference proteome</keyword>
<feature type="non-terminal residue" evidence="2">
    <location>
        <position position="298"/>
    </location>
</feature>
<dbReference type="GO" id="GO:0008270">
    <property type="term" value="F:zinc ion binding"/>
    <property type="evidence" value="ECO:0007669"/>
    <property type="project" value="InterPro"/>
</dbReference>
<evidence type="ECO:0000313" key="2">
    <source>
        <dbReference type="EMBL" id="PFH46445.1"/>
    </source>
</evidence>